<dbReference type="InterPro" id="IPR027417">
    <property type="entry name" value="P-loop_NTPase"/>
</dbReference>
<dbReference type="InterPro" id="IPR003959">
    <property type="entry name" value="ATPase_AAA_core"/>
</dbReference>
<name>A0A6C0JWQ5_9ZZZZ</name>
<sequence length="511" mass="59223">MTSAFPVQDILRMQMMGSSIPSYKTLLNLIGFELFQKVIQTYPFWNSYVSSMCCRRKLGPSTTPPPTNKEVRCTIECDRILSQPTAGKQNTVQSQSHSRMDSVIHYITTLPVIRNLLCMTHNDYLPNEYDALQIEPDLYFQLLSLKHADGVLEQIKFKLFCYDHDMPFLQLFIDRCNTDYERRMANKLGTSLYFFDMMTNSKNKRSMQNQLPTTHLIYTKHKFYTTRTFDNVFFEQRPVVKKHVEFFLNRKDWYEKKGIPYTLGFLFHGSPGTGKTSSVKAIANTARRHIINIQLSEIKTKSQLRHLFFNDEIHVNNGSTTERYTIPVHERLFVIEDIDAMGDSLLRREWKKPESSIPKAKTGDPWIDERDEESKEPIDLSFLLNLLDGTLESSGRILAISSNFPERIDRALIRPGRIDMIVHFKKCNRSVLEEMVTSFYDGPCEGLTCEDYTWSPAEVNQILFRNFDTPNNAIRELNELKPADLYGFDLLENNSALSYEAYASSAPLTDE</sequence>
<evidence type="ECO:0000256" key="1">
    <source>
        <dbReference type="ARBA" id="ARBA00007448"/>
    </source>
</evidence>
<organism evidence="3">
    <name type="scientific">viral metagenome</name>
    <dbReference type="NCBI Taxonomy" id="1070528"/>
    <lineage>
        <taxon>unclassified sequences</taxon>
        <taxon>metagenomes</taxon>
        <taxon>organismal metagenomes</taxon>
    </lineage>
</organism>
<evidence type="ECO:0000313" key="3">
    <source>
        <dbReference type="EMBL" id="QHU09813.1"/>
    </source>
</evidence>
<comment type="similarity">
    <text evidence="1">Belongs to the AAA ATPase family. BCS1 subfamily.</text>
</comment>
<dbReference type="InterPro" id="IPR050747">
    <property type="entry name" value="Mitochondrial_chaperone_BCS1"/>
</dbReference>
<dbReference type="SUPFAM" id="SSF52540">
    <property type="entry name" value="P-loop containing nucleoside triphosphate hydrolases"/>
    <property type="match status" value="1"/>
</dbReference>
<dbReference type="Pfam" id="PF00004">
    <property type="entry name" value="AAA"/>
    <property type="match status" value="1"/>
</dbReference>
<evidence type="ECO:0000259" key="2">
    <source>
        <dbReference type="SMART" id="SM00382"/>
    </source>
</evidence>
<dbReference type="Gene3D" id="3.40.50.300">
    <property type="entry name" value="P-loop containing nucleotide triphosphate hydrolases"/>
    <property type="match status" value="1"/>
</dbReference>
<dbReference type="InterPro" id="IPR003593">
    <property type="entry name" value="AAA+_ATPase"/>
</dbReference>
<dbReference type="PANTHER" id="PTHR23070">
    <property type="entry name" value="BCS1 AAA-TYPE ATPASE"/>
    <property type="match status" value="1"/>
</dbReference>
<dbReference type="EMBL" id="MN740745">
    <property type="protein sequence ID" value="QHU09813.1"/>
    <property type="molecule type" value="Genomic_DNA"/>
</dbReference>
<dbReference type="AlphaFoldDB" id="A0A6C0JWQ5"/>
<dbReference type="GO" id="GO:0016887">
    <property type="term" value="F:ATP hydrolysis activity"/>
    <property type="evidence" value="ECO:0007669"/>
    <property type="project" value="InterPro"/>
</dbReference>
<feature type="domain" description="AAA+ ATPase" evidence="2">
    <location>
        <begin position="261"/>
        <end position="428"/>
    </location>
</feature>
<protein>
    <recommendedName>
        <fullName evidence="2">AAA+ ATPase domain-containing protein</fullName>
    </recommendedName>
</protein>
<accession>A0A6C0JWQ5</accession>
<reference evidence="3" key="1">
    <citation type="journal article" date="2020" name="Nature">
        <title>Giant virus diversity and host interactions through global metagenomics.</title>
        <authorList>
            <person name="Schulz F."/>
            <person name="Roux S."/>
            <person name="Paez-Espino D."/>
            <person name="Jungbluth S."/>
            <person name="Walsh D.A."/>
            <person name="Denef V.J."/>
            <person name="McMahon K.D."/>
            <person name="Konstantinidis K.T."/>
            <person name="Eloe-Fadrosh E.A."/>
            <person name="Kyrpides N.C."/>
            <person name="Woyke T."/>
        </authorList>
    </citation>
    <scope>NUCLEOTIDE SEQUENCE</scope>
    <source>
        <strain evidence="3">GVMAG-S-1101164-164</strain>
    </source>
</reference>
<proteinExistence type="inferred from homology"/>
<dbReference type="SMART" id="SM00382">
    <property type="entry name" value="AAA"/>
    <property type="match status" value="1"/>
</dbReference>
<dbReference type="GO" id="GO:0005524">
    <property type="term" value="F:ATP binding"/>
    <property type="evidence" value="ECO:0007669"/>
    <property type="project" value="InterPro"/>
</dbReference>